<evidence type="ECO:0000256" key="2">
    <source>
        <dbReference type="ARBA" id="ARBA00004936"/>
    </source>
</evidence>
<proteinExistence type="inferred from homology"/>
<evidence type="ECO:0000256" key="4">
    <source>
        <dbReference type="ARBA" id="ARBA00022475"/>
    </source>
</evidence>
<feature type="domain" description="Sulfatase N-terminal" evidence="13">
    <location>
        <begin position="231"/>
        <end position="524"/>
    </location>
</feature>
<evidence type="ECO:0000256" key="3">
    <source>
        <dbReference type="ARBA" id="ARBA00009983"/>
    </source>
</evidence>
<keyword evidence="6 12" id="KW-1133">Transmembrane helix</keyword>
<sequence length="620" mass="71071">MNQKRSGIYFFLFTIIFLIKAFILRYVVLKGFENGSVVILEMSYVIALFLLIELVVKKGKLLVYLVIDIICSLLFFSIAIYSSYFGTVPSYLDLANLNQIGTLGESISILISPKYFVFFLDFVLLIPIIIFVKVKKFELFLLKIKHIGWGVLLFTLLAILLFFFSKGDRLIDPLSTAAEKGILNYELIQIYHDYIETADADTNVTNKRIMEVKNAKKIGDGNALFGVAKQKNVIVIQMESLQNIIINQKIDGQEITPNLNKLIKESYYFPRVYQQIGAGNTSDAEFQMNTSLYPAGNQAISKMYANRQFPSLPRLLQDNEYKTMTFHADDVTYWNRIQLYPALGFEKYYDKSYFKDRDKVGAYGASDEVLYEDSLKVLEGMHNKNQKFYAHIISLTSHTPFELPERKISLKLPQKYDNTVFGHYLEAQNYADKALGEFIEDLKKKGIWDDSVVVVYGDHSGLNGGLIQEKDTALIGEMLGHSYTLADRFNIPFIISVPGQKAEVKTNLGGQVDMMPTLTNLLGIPLDKQIHFGQDLFNYENNLIGMRYYMTAGSFLHNQTMYLAGKTEDEESKNFNMKQHKYVEITKNDNENYERMLKLYELNDAYLKGLPVRKTTESQN</sequence>
<feature type="binding site" evidence="11">
    <location>
        <position position="239"/>
    </location>
    <ligand>
        <name>Mn(2+)</name>
        <dbReference type="ChEBI" id="CHEBI:29035"/>
    </ligand>
</feature>
<feature type="binding site" evidence="10">
    <location>
        <position position="398"/>
    </location>
    <ligand>
        <name>substrate</name>
    </ligand>
</feature>
<gene>
    <name evidence="14" type="ORF">PWO00_14330</name>
</gene>
<keyword evidence="7 8" id="KW-0472">Membrane</keyword>
<evidence type="ECO:0000256" key="6">
    <source>
        <dbReference type="ARBA" id="ARBA00022989"/>
    </source>
</evidence>
<name>A0ABD7WP33_PRIAR</name>
<feature type="active site" evidence="9">
    <location>
        <position position="281"/>
    </location>
</feature>
<protein>
    <submittedName>
        <fullName evidence="14">LTA synthase family protein</fullName>
    </submittedName>
</protein>
<comment type="similarity">
    <text evidence="3 8">Belongs to the LTA synthase family.</text>
</comment>
<feature type="transmembrane region" description="Helical" evidence="12">
    <location>
        <begin position="7"/>
        <end position="29"/>
    </location>
</feature>
<feature type="transmembrane region" description="Helical" evidence="12">
    <location>
        <begin position="146"/>
        <end position="164"/>
    </location>
</feature>
<feature type="binding site" evidence="11">
    <location>
        <position position="281"/>
    </location>
    <ligand>
        <name>Mn(2+)</name>
        <dbReference type="ChEBI" id="CHEBI:29035"/>
    </ligand>
</feature>
<feature type="transmembrane region" description="Helical" evidence="12">
    <location>
        <begin position="62"/>
        <end position="84"/>
    </location>
</feature>
<evidence type="ECO:0000313" key="15">
    <source>
        <dbReference type="Proteomes" id="UP001220217"/>
    </source>
</evidence>
<dbReference type="InterPro" id="IPR050448">
    <property type="entry name" value="OpgB/LTA_synthase_biosynth"/>
</dbReference>
<evidence type="ECO:0000256" key="1">
    <source>
        <dbReference type="ARBA" id="ARBA00004651"/>
    </source>
</evidence>
<keyword evidence="10" id="KW-0464">Manganese</keyword>
<dbReference type="InterPro" id="IPR000917">
    <property type="entry name" value="Sulfatase_N"/>
</dbReference>
<dbReference type="InterPro" id="IPR017850">
    <property type="entry name" value="Alkaline_phosphatase_core_sf"/>
</dbReference>
<dbReference type="PIRSF" id="PIRSF005091">
    <property type="entry name" value="Mmb_sulf_HI1246"/>
    <property type="match status" value="1"/>
</dbReference>
<evidence type="ECO:0000256" key="11">
    <source>
        <dbReference type="PIRSR" id="PIRSR005091-3"/>
    </source>
</evidence>
<dbReference type="Pfam" id="PF00884">
    <property type="entry name" value="Sulfatase"/>
    <property type="match status" value="1"/>
</dbReference>
<evidence type="ECO:0000256" key="10">
    <source>
        <dbReference type="PIRSR" id="PIRSR005091-2"/>
    </source>
</evidence>
<keyword evidence="4 8" id="KW-1003">Cell membrane</keyword>
<dbReference type="CDD" id="cd16015">
    <property type="entry name" value="LTA_synthase"/>
    <property type="match status" value="1"/>
</dbReference>
<accession>A0ABD7WP33</accession>
<evidence type="ECO:0000256" key="12">
    <source>
        <dbReference type="SAM" id="Phobius"/>
    </source>
</evidence>
<dbReference type="GO" id="GO:0005886">
    <property type="term" value="C:plasma membrane"/>
    <property type="evidence" value="ECO:0007669"/>
    <property type="project" value="UniProtKB-SubCell"/>
</dbReference>
<keyword evidence="10" id="KW-0479">Metal-binding</keyword>
<reference evidence="14 15" key="1">
    <citation type="submission" date="2023-02" db="EMBL/GenBank/DDBJ databases">
        <title>Complete genome sequence of Priestia aryabhattai G5MAi6, a methanol-tolerant strain isolated from tap water in Hong Kong.</title>
        <authorList>
            <person name="Leung K.M."/>
            <person name="Lai G.K.K."/>
            <person name="Griffin S.D.J."/>
        </authorList>
    </citation>
    <scope>NUCLEOTIDE SEQUENCE [LARGE SCALE GENOMIC DNA]</scope>
    <source>
        <strain evidence="14 15">G5MAi6</strain>
    </source>
</reference>
<dbReference type="Gene3D" id="3.40.720.10">
    <property type="entry name" value="Alkaline Phosphatase, subunit A"/>
    <property type="match status" value="1"/>
</dbReference>
<evidence type="ECO:0000259" key="13">
    <source>
        <dbReference type="Pfam" id="PF00884"/>
    </source>
</evidence>
<evidence type="ECO:0000313" key="14">
    <source>
        <dbReference type="EMBL" id="WEA42011.1"/>
    </source>
</evidence>
<evidence type="ECO:0000256" key="7">
    <source>
        <dbReference type="ARBA" id="ARBA00023136"/>
    </source>
</evidence>
<feature type="binding site" evidence="11">
    <location>
        <position position="458"/>
    </location>
    <ligand>
        <name>Mn(2+)</name>
        <dbReference type="ChEBI" id="CHEBI:29035"/>
    </ligand>
</feature>
<feature type="transmembrane region" description="Helical" evidence="12">
    <location>
        <begin position="35"/>
        <end position="55"/>
    </location>
</feature>
<dbReference type="AlphaFoldDB" id="A0ABD7WP33"/>
<dbReference type="Gene3D" id="3.30.1120.170">
    <property type="match status" value="1"/>
</dbReference>
<evidence type="ECO:0000256" key="5">
    <source>
        <dbReference type="ARBA" id="ARBA00022692"/>
    </source>
</evidence>
<dbReference type="PANTHER" id="PTHR47371:SF3">
    <property type="entry name" value="PHOSPHOGLYCEROL TRANSFERASE I"/>
    <property type="match status" value="1"/>
</dbReference>
<comment type="subcellular location">
    <subcellularLocation>
        <location evidence="1">Cell membrane</location>
        <topology evidence="1">Multi-pass membrane protein</topology>
    </subcellularLocation>
</comment>
<feature type="binding site" evidence="11">
    <location>
        <position position="459"/>
    </location>
    <ligand>
        <name>Mn(2+)</name>
        <dbReference type="ChEBI" id="CHEBI:29035"/>
    </ligand>
</feature>
<dbReference type="RefSeq" id="WP_221815361.1">
    <property type="nucleotide sequence ID" value="NZ_CP118718.1"/>
</dbReference>
<dbReference type="InterPro" id="IPR012160">
    <property type="entry name" value="LtaS-like"/>
</dbReference>
<organism evidence="14 15">
    <name type="scientific">Priestia aryabhattai</name>
    <name type="common">Bacillus aryabhattai</name>
    <dbReference type="NCBI Taxonomy" id="412384"/>
    <lineage>
        <taxon>Bacteria</taxon>
        <taxon>Bacillati</taxon>
        <taxon>Bacillota</taxon>
        <taxon>Bacilli</taxon>
        <taxon>Bacillales</taxon>
        <taxon>Bacillaceae</taxon>
        <taxon>Priestia</taxon>
    </lineage>
</organism>
<dbReference type="SUPFAM" id="SSF53649">
    <property type="entry name" value="Alkaline phosphatase-like"/>
    <property type="match status" value="1"/>
</dbReference>
<feature type="transmembrane region" description="Helical" evidence="12">
    <location>
        <begin position="115"/>
        <end position="134"/>
    </location>
</feature>
<dbReference type="Proteomes" id="UP001220217">
    <property type="component" value="Chromosome"/>
</dbReference>
<comment type="pathway">
    <text evidence="2">Cell wall biogenesis; lipoteichoic acid biosynthesis.</text>
</comment>
<evidence type="ECO:0000256" key="9">
    <source>
        <dbReference type="PIRSR" id="PIRSR005091-1"/>
    </source>
</evidence>
<dbReference type="PANTHER" id="PTHR47371">
    <property type="entry name" value="LIPOTEICHOIC ACID SYNTHASE"/>
    <property type="match status" value="1"/>
</dbReference>
<keyword evidence="5 12" id="KW-0812">Transmembrane</keyword>
<dbReference type="EMBL" id="CP118718">
    <property type="protein sequence ID" value="WEA42011.1"/>
    <property type="molecule type" value="Genomic_DNA"/>
</dbReference>
<evidence type="ECO:0000256" key="8">
    <source>
        <dbReference type="PIRNR" id="PIRNR005091"/>
    </source>
</evidence>